<proteinExistence type="predicted"/>
<gene>
    <name evidence="2" type="ORF">SAMN05661053_2122</name>
</gene>
<dbReference type="RefSeq" id="WP_088660945.1">
    <property type="nucleotide sequence ID" value="NZ_UHJL01000003.1"/>
</dbReference>
<dbReference type="Proteomes" id="UP000255423">
    <property type="component" value="Unassembled WGS sequence"/>
</dbReference>
<dbReference type="PROSITE" id="PS51644">
    <property type="entry name" value="HTH_OST"/>
    <property type="match status" value="1"/>
</dbReference>
<dbReference type="Pfam" id="PF12872">
    <property type="entry name" value="OST-HTH"/>
    <property type="match status" value="1"/>
</dbReference>
<evidence type="ECO:0000259" key="1">
    <source>
        <dbReference type="PROSITE" id="PS51644"/>
    </source>
</evidence>
<dbReference type="PANTHER" id="PTHR35811:SF1">
    <property type="entry name" value="HTH OST-TYPE DOMAIN-CONTAINING PROTEIN"/>
    <property type="match status" value="1"/>
</dbReference>
<evidence type="ECO:0000313" key="2">
    <source>
        <dbReference type="EMBL" id="SUQ24710.1"/>
    </source>
</evidence>
<dbReference type="Pfam" id="PF01936">
    <property type="entry name" value="NYN"/>
    <property type="match status" value="1"/>
</dbReference>
<sequence length="384" mass="42684">MNHIAIFIDAENLTNWVKNNGVQSLMDELLPLGQIVVRKAYGKWSTPQLIPLQSALNENGFELVHTFHPVSGKNSTDIKMTVDTMEVALDSQVQWIVLATGDSDFSPLFRKLREQGKEVIGVGPKSPLSECVKNSCSRYIYTDDAAPADDDSGDEVADAKERANLIVSEKIDSMEMLRSVLQKEDGPIALAAIKPKMLGLDNAFNEKRLGFKTFKDFVKSADFVQMTDVGGGSYMVALAEQKVAVEEDAQMVLAKALKRKGWDMFPRNMLKKIYAEACDLTSFVPMNKQDLVQEIVAKNIAGTTSSIINRALSTFFKAKLVTISGGDDKLWTLTETNQYWKEIDKAMLDRLRVSLKETGQKVPKKDIIAILYGKYAEGEAEKLV</sequence>
<dbReference type="InterPro" id="IPR025605">
    <property type="entry name" value="OST-HTH/LOTUS_dom"/>
</dbReference>
<protein>
    <submittedName>
        <fullName evidence="2">TIGR00288 family protein</fullName>
    </submittedName>
</protein>
<dbReference type="Gene3D" id="3.40.50.1010">
    <property type="entry name" value="5'-nuclease"/>
    <property type="match status" value="1"/>
</dbReference>
<name>A0A380S7C3_FIBSU</name>
<dbReference type="PANTHER" id="PTHR35811">
    <property type="entry name" value="SLR1870 PROTEIN"/>
    <property type="match status" value="1"/>
</dbReference>
<dbReference type="InterPro" id="IPR021139">
    <property type="entry name" value="NYN"/>
</dbReference>
<dbReference type="EMBL" id="UHJL01000003">
    <property type="protein sequence ID" value="SUQ24710.1"/>
    <property type="molecule type" value="Genomic_DNA"/>
</dbReference>
<organism evidence="2 3">
    <name type="scientific">Fibrobacter succinogenes</name>
    <name type="common">Bacteroides succinogenes</name>
    <dbReference type="NCBI Taxonomy" id="833"/>
    <lineage>
        <taxon>Bacteria</taxon>
        <taxon>Pseudomonadati</taxon>
        <taxon>Fibrobacterota</taxon>
        <taxon>Fibrobacteria</taxon>
        <taxon>Fibrobacterales</taxon>
        <taxon>Fibrobacteraceae</taxon>
        <taxon>Fibrobacter</taxon>
    </lineage>
</organism>
<dbReference type="GO" id="GO:0004540">
    <property type="term" value="F:RNA nuclease activity"/>
    <property type="evidence" value="ECO:0007669"/>
    <property type="project" value="InterPro"/>
</dbReference>
<feature type="domain" description="HTH OST-type" evidence="1">
    <location>
        <begin position="169"/>
        <end position="240"/>
    </location>
</feature>
<reference evidence="2 3" key="1">
    <citation type="submission" date="2017-08" db="EMBL/GenBank/DDBJ databases">
        <authorList>
            <person name="de Groot N.N."/>
        </authorList>
    </citation>
    <scope>NUCLEOTIDE SEQUENCE [LARGE SCALE GENOMIC DNA]</scope>
    <source>
        <strain evidence="2 3">HM2</strain>
    </source>
</reference>
<evidence type="ECO:0000313" key="3">
    <source>
        <dbReference type="Proteomes" id="UP000255423"/>
    </source>
</evidence>
<dbReference type="AlphaFoldDB" id="A0A380S7C3"/>
<dbReference type="CDD" id="cd11297">
    <property type="entry name" value="PIN_LabA-like_N_1"/>
    <property type="match status" value="1"/>
</dbReference>
<accession>A0A380S7C3</accession>